<keyword evidence="3" id="KW-1185">Reference proteome</keyword>
<gene>
    <name evidence="2" type="ORF">A0H81_08421</name>
</gene>
<dbReference type="Proteomes" id="UP000092993">
    <property type="component" value="Unassembled WGS sequence"/>
</dbReference>
<comment type="caution">
    <text evidence="2">The sequence shown here is derived from an EMBL/GenBank/DDBJ whole genome shotgun (WGS) entry which is preliminary data.</text>
</comment>
<organism evidence="2 3">
    <name type="scientific">Grifola frondosa</name>
    <name type="common">Maitake</name>
    <name type="synonym">Polyporus frondosus</name>
    <dbReference type="NCBI Taxonomy" id="5627"/>
    <lineage>
        <taxon>Eukaryota</taxon>
        <taxon>Fungi</taxon>
        <taxon>Dikarya</taxon>
        <taxon>Basidiomycota</taxon>
        <taxon>Agaricomycotina</taxon>
        <taxon>Agaricomycetes</taxon>
        <taxon>Polyporales</taxon>
        <taxon>Grifolaceae</taxon>
        <taxon>Grifola</taxon>
    </lineage>
</organism>
<feature type="coiled-coil region" evidence="1">
    <location>
        <begin position="29"/>
        <end position="63"/>
    </location>
</feature>
<dbReference type="AlphaFoldDB" id="A0A1C7M3K9"/>
<reference evidence="2 3" key="1">
    <citation type="submission" date="2016-03" db="EMBL/GenBank/DDBJ databases">
        <title>Whole genome sequencing of Grifola frondosa 9006-11.</title>
        <authorList>
            <person name="Min B."/>
            <person name="Park H."/>
            <person name="Kim J.-G."/>
            <person name="Cho H."/>
            <person name="Oh Y.-L."/>
            <person name="Kong W.-S."/>
            <person name="Choi I.-G."/>
        </authorList>
    </citation>
    <scope>NUCLEOTIDE SEQUENCE [LARGE SCALE GENOMIC DNA]</scope>
    <source>
        <strain evidence="2 3">9006-11</strain>
    </source>
</reference>
<dbReference type="Gene3D" id="1.20.5.170">
    <property type="match status" value="1"/>
</dbReference>
<evidence type="ECO:0000256" key="1">
    <source>
        <dbReference type="SAM" id="Coils"/>
    </source>
</evidence>
<dbReference type="InterPro" id="IPR019357">
    <property type="entry name" value="SCOC"/>
</dbReference>
<sequence>MSFIGFDDSPGWGVPVPTTGDIIKDAIRKDQLVKEIVGAQEDLRALQARVKAVEADIEKLTSGNETLQMYIDNLTLQMAKRR</sequence>
<keyword evidence="1" id="KW-0175">Coiled coil</keyword>
<evidence type="ECO:0000313" key="2">
    <source>
        <dbReference type="EMBL" id="OBZ71543.1"/>
    </source>
</evidence>
<dbReference type="EMBL" id="LUGG01000011">
    <property type="protein sequence ID" value="OBZ71543.1"/>
    <property type="molecule type" value="Genomic_DNA"/>
</dbReference>
<accession>A0A1C7M3K9</accession>
<proteinExistence type="predicted"/>
<evidence type="ECO:0000313" key="3">
    <source>
        <dbReference type="Proteomes" id="UP000092993"/>
    </source>
</evidence>
<dbReference type="Pfam" id="PF10224">
    <property type="entry name" value="DUF2205"/>
    <property type="match status" value="1"/>
</dbReference>
<protein>
    <submittedName>
        <fullName evidence="2">Uncharacterized protein</fullName>
    </submittedName>
</protein>
<name>A0A1C7M3K9_GRIFR</name>
<dbReference type="OrthoDB" id="2163284at2759"/>
<dbReference type="OMA" id="NLTMQMA"/>